<sequence>MDAAHFWRVSVEETLMYNACLRGCGGRSVAVARVRELLKELGLDHVKDSRIGRDSARGISGGEKRKVSGLQRLWVYKPHRLLKANSLVAGVVLGTIFMNTRLGFFAFNLTFLLSSATKGLLIFLTERRILMREASRGAYRVSSYVTANTLVFLPFLLLFALLYNVPIYWLRGLRREIDEFLYFCLVVWTMVLMSNSFVACVSALLPSENGTASRILGGAIIF</sequence>
<protein>
    <recommendedName>
        <fullName evidence="7">ABC-2 type transporter transmembrane domain-containing protein</fullName>
    </recommendedName>
</protein>
<keyword evidence="3 6" id="KW-0812">Transmembrane</keyword>
<dbReference type="PANTHER" id="PTHR48041:SF100">
    <property type="entry name" value="ABC TRANSPORTER-LIKE"/>
    <property type="match status" value="1"/>
</dbReference>
<gene>
    <name evidence="8" type="ORF">HUJ06_003893</name>
</gene>
<dbReference type="Pfam" id="PF01061">
    <property type="entry name" value="ABC2_membrane"/>
    <property type="match status" value="1"/>
</dbReference>
<evidence type="ECO:0000313" key="9">
    <source>
        <dbReference type="Proteomes" id="UP000607653"/>
    </source>
</evidence>
<dbReference type="EMBL" id="DUZY01000007">
    <property type="protein sequence ID" value="DAD45663.1"/>
    <property type="molecule type" value="Genomic_DNA"/>
</dbReference>
<dbReference type="InterPro" id="IPR050352">
    <property type="entry name" value="ABCG_transporters"/>
</dbReference>
<keyword evidence="4 6" id="KW-1133">Transmembrane helix</keyword>
<evidence type="ECO:0000256" key="1">
    <source>
        <dbReference type="ARBA" id="ARBA00004141"/>
    </source>
</evidence>
<reference evidence="8 9" key="1">
    <citation type="journal article" date="2020" name="Mol. Biol. Evol.">
        <title>Distinct Expression and Methylation Patterns for Genes with Different Fates following a Single Whole-Genome Duplication in Flowering Plants.</title>
        <authorList>
            <person name="Shi T."/>
            <person name="Rahmani R.S."/>
            <person name="Gugger P.F."/>
            <person name="Wang M."/>
            <person name="Li H."/>
            <person name="Zhang Y."/>
            <person name="Li Z."/>
            <person name="Wang Q."/>
            <person name="Van de Peer Y."/>
            <person name="Marchal K."/>
            <person name="Chen J."/>
        </authorList>
    </citation>
    <scope>NUCLEOTIDE SEQUENCE [LARGE SCALE GENOMIC DNA]</scope>
    <source>
        <tissue evidence="8">Leaf</tissue>
    </source>
</reference>
<dbReference type="InterPro" id="IPR013525">
    <property type="entry name" value="ABC2_TM"/>
</dbReference>
<evidence type="ECO:0000256" key="4">
    <source>
        <dbReference type="ARBA" id="ARBA00022989"/>
    </source>
</evidence>
<evidence type="ECO:0000313" key="8">
    <source>
        <dbReference type="EMBL" id="DAD45663.1"/>
    </source>
</evidence>
<comment type="subcellular location">
    <subcellularLocation>
        <location evidence="1">Membrane</location>
        <topology evidence="1">Multi-pass membrane protein</topology>
    </subcellularLocation>
</comment>
<organism evidence="8 9">
    <name type="scientific">Nelumbo nucifera</name>
    <name type="common">Sacred lotus</name>
    <dbReference type="NCBI Taxonomy" id="4432"/>
    <lineage>
        <taxon>Eukaryota</taxon>
        <taxon>Viridiplantae</taxon>
        <taxon>Streptophyta</taxon>
        <taxon>Embryophyta</taxon>
        <taxon>Tracheophyta</taxon>
        <taxon>Spermatophyta</taxon>
        <taxon>Magnoliopsida</taxon>
        <taxon>Proteales</taxon>
        <taxon>Nelumbonaceae</taxon>
        <taxon>Nelumbo</taxon>
    </lineage>
</organism>
<evidence type="ECO:0000256" key="5">
    <source>
        <dbReference type="ARBA" id="ARBA00023136"/>
    </source>
</evidence>
<feature type="transmembrane region" description="Helical" evidence="6">
    <location>
        <begin position="145"/>
        <end position="168"/>
    </location>
</feature>
<dbReference type="AlphaFoldDB" id="A0A822ZLN4"/>
<dbReference type="Proteomes" id="UP000607653">
    <property type="component" value="Unassembled WGS sequence"/>
</dbReference>
<keyword evidence="9" id="KW-1185">Reference proteome</keyword>
<feature type="transmembrane region" description="Helical" evidence="6">
    <location>
        <begin position="104"/>
        <end position="124"/>
    </location>
</feature>
<name>A0A822ZLN4_NELNU</name>
<evidence type="ECO:0000256" key="2">
    <source>
        <dbReference type="ARBA" id="ARBA00022448"/>
    </source>
</evidence>
<accession>A0A822ZLN4</accession>
<dbReference type="PANTHER" id="PTHR48041">
    <property type="entry name" value="ABC TRANSPORTER G FAMILY MEMBER 28"/>
    <property type="match status" value="1"/>
</dbReference>
<keyword evidence="2" id="KW-0813">Transport</keyword>
<feature type="transmembrane region" description="Helical" evidence="6">
    <location>
        <begin position="81"/>
        <end position="98"/>
    </location>
</feature>
<proteinExistence type="predicted"/>
<feature type="domain" description="ABC-2 type transporter transmembrane" evidence="7">
    <location>
        <begin position="85"/>
        <end position="209"/>
    </location>
</feature>
<dbReference type="GO" id="GO:0016020">
    <property type="term" value="C:membrane"/>
    <property type="evidence" value="ECO:0007669"/>
    <property type="project" value="UniProtKB-SubCell"/>
</dbReference>
<feature type="transmembrane region" description="Helical" evidence="6">
    <location>
        <begin position="180"/>
        <end position="205"/>
    </location>
</feature>
<evidence type="ECO:0000256" key="6">
    <source>
        <dbReference type="SAM" id="Phobius"/>
    </source>
</evidence>
<comment type="caution">
    <text evidence="8">The sequence shown here is derived from an EMBL/GenBank/DDBJ whole genome shotgun (WGS) entry which is preliminary data.</text>
</comment>
<dbReference type="GO" id="GO:0140359">
    <property type="term" value="F:ABC-type transporter activity"/>
    <property type="evidence" value="ECO:0007669"/>
    <property type="project" value="InterPro"/>
</dbReference>
<keyword evidence="5 6" id="KW-0472">Membrane</keyword>
<evidence type="ECO:0000259" key="7">
    <source>
        <dbReference type="Pfam" id="PF01061"/>
    </source>
</evidence>
<evidence type="ECO:0000256" key="3">
    <source>
        <dbReference type="ARBA" id="ARBA00022692"/>
    </source>
</evidence>